<keyword evidence="2" id="KW-0614">Plasmid</keyword>
<keyword evidence="3" id="KW-1185">Reference proteome</keyword>
<feature type="region of interest" description="Disordered" evidence="1">
    <location>
        <begin position="1"/>
        <end position="24"/>
    </location>
</feature>
<evidence type="ECO:0000313" key="3">
    <source>
        <dbReference type="Proteomes" id="UP001221519"/>
    </source>
</evidence>
<reference evidence="2 3" key="1">
    <citation type="submission" date="2023-02" db="EMBL/GenBank/DDBJ databases">
        <title>Pathogen: clinical or host-associated sample.</title>
        <authorList>
            <person name="Hergert J."/>
            <person name="Casey R."/>
            <person name="Wagner J."/>
            <person name="Young E.L."/>
            <person name="Oakeson K.F."/>
        </authorList>
    </citation>
    <scope>NUCLEOTIDE SEQUENCE [LARGE SCALE GENOMIC DNA]</scope>
    <source>
        <strain evidence="2 3">2022CK-00829</strain>
        <plasmid evidence="2 3">unnamed1</plasmid>
    </source>
</reference>
<evidence type="ECO:0008006" key="4">
    <source>
        <dbReference type="Google" id="ProtNLM"/>
    </source>
</evidence>
<evidence type="ECO:0000256" key="1">
    <source>
        <dbReference type="SAM" id="MobiDB-lite"/>
    </source>
</evidence>
<geneLocation type="plasmid" evidence="2 3">
    <name>unnamed1</name>
</geneLocation>
<name>A0ABY7XH48_9BACL</name>
<accession>A0ABY7XH48</accession>
<evidence type="ECO:0000313" key="2">
    <source>
        <dbReference type="EMBL" id="WDI05090.1"/>
    </source>
</evidence>
<dbReference type="RefSeq" id="WP_274338684.1">
    <property type="nucleotide sequence ID" value="NZ_CP118109.1"/>
</dbReference>
<sequence length="412" mass="46988">MRMPTSKPGGAQFRGATSSSDYNNNEDNKYLELVELYRQSNLNIQNLSEAHQIILAANTALHNYAMMLERKTVELEAQMNRIESAGPYDPIFFKTGFVQDMTTVYPNISQENGETSLRCDVDLNYRYATVPLIHQIPKTHTVNEKTGTVVVPTELKVQVGRTNTKGEVIDNNLLNAFNGDNESYWHRTVTYNIAECPDQEDVILEIELPSHLVNNLNINTVQIHPHPERGVQVKNVEIHYNSAWNTIQGFIQPDMAAVNSNEYTPRKKWFFPGVPVQKIRITLVQKNPLDIGGKKVFVLGAQEIGVYLTMFEPGGGTILTPFDMEGIYNIESVEHVFLNRDAFGIDRNLDQLMEGRVFEYELLREEADGFLTPLKNTEWSGQFSERIWVRTKLLMYNGVNPCLHAVRLNYSR</sequence>
<protein>
    <recommendedName>
        <fullName evidence="4">F5/8 type C domain-containing protein</fullName>
    </recommendedName>
</protein>
<gene>
    <name evidence="2" type="ORF">PUW25_26330</name>
</gene>
<proteinExistence type="predicted"/>
<feature type="compositionally biased region" description="Polar residues" evidence="1">
    <location>
        <begin position="15"/>
        <end position="24"/>
    </location>
</feature>
<dbReference type="Proteomes" id="UP001221519">
    <property type="component" value="Plasmid unnamed1"/>
</dbReference>
<dbReference type="EMBL" id="CP118109">
    <property type="protein sequence ID" value="WDI05090.1"/>
    <property type="molecule type" value="Genomic_DNA"/>
</dbReference>
<organism evidence="2 3">
    <name type="scientific">Paenibacillus urinalis</name>
    <dbReference type="NCBI Taxonomy" id="521520"/>
    <lineage>
        <taxon>Bacteria</taxon>
        <taxon>Bacillati</taxon>
        <taxon>Bacillota</taxon>
        <taxon>Bacilli</taxon>
        <taxon>Bacillales</taxon>
        <taxon>Paenibacillaceae</taxon>
        <taxon>Paenibacillus</taxon>
    </lineage>
</organism>